<reference evidence="3" key="1">
    <citation type="journal article" date="2020" name="BMC Genomics">
        <title>Correction to: Identification and distribution of gene clusters required for synthesis of sphingolipid metabolism inhibitors in diverse species of the filamentous fungus Fusarium.</title>
        <authorList>
            <person name="Kim H.S."/>
            <person name="Lohmar J.M."/>
            <person name="Busman M."/>
            <person name="Brown D.W."/>
            <person name="Naumann T.A."/>
            <person name="Divon H.H."/>
            <person name="Lysoe E."/>
            <person name="Uhlig S."/>
            <person name="Proctor R.H."/>
        </authorList>
    </citation>
    <scope>NUCLEOTIDE SEQUENCE</scope>
    <source>
        <strain evidence="3">NRRL 22465</strain>
    </source>
</reference>
<dbReference type="Gene3D" id="1.10.510.10">
    <property type="entry name" value="Transferase(Phosphotransferase) domain 1"/>
    <property type="match status" value="1"/>
</dbReference>
<organism evidence="3 4">
    <name type="scientific">Fusarium zealandicum</name>
    <dbReference type="NCBI Taxonomy" id="1053134"/>
    <lineage>
        <taxon>Eukaryota</taxon>
        <taxon>Fungi</taxon>
        <taxon>Dikarya</taxon>
        <taxon>Ascomycota</taxon>
        <taxon>Pezizomycotina</taxon>
        <taxon>Sordariomycetes</taxon>
        <taxon>Hypocreomycetidae</taxon>
        <taxon>Hypocreales</taxon>
        <taxon>Nectriaceae</taxon>
        <taxon>Fusarium</taxon>
        <taxon>Fusarium staphyleae species complex</taxon>
    </lineage>
</organism>
<proteinExistence type="predicted"/>
<dbReference type="PROSITE" id="PS50011">
    <property type="entry name" value="PROTEIN_KINASE_DOM"/>
    <property type="match status" value="1"/>
</dbReference>
<evidence type="ECO:0000259" key="2">
    <source>
        <dbReference type="PROSITE" id="PS50011"/>
    </source>
</evidence>
<feature type="region of interest" description="Disordered" evidence="1">
    <location>
        <begin position="275"/>
        <end position="294"/>
    </location>
</feature>
<feature type="compositionally biased region" description="Polar residues" evidence="1">
    <location>
        <begin position="8"/>
        <end position="18"/>
    </location>
</feature>
<gene>
    <name evidence="3" type="ORF">FZEAL_5978</name>
</gene>
<dbReference type="SMART" id="SM00220">
    <property type="entry name" value="S_TKc"/>
    <property type="match status" value="1"/>
</dbReference>
<name>A0A8H4XJY4_9HYPO</name>
<evidence type="ECO:0000256" key="1">
    <source>
        <dbReference type="SAM" id="MobiDB-lite"/>
    </source>
</evidence>
<dbReference type="InterPro" id="IPR000719">
    <property type="entry name" value="Prot_kinase_dom"/>
</dbReference>
<evidence type="ECO:0000313" key="3">
    <source>
        <dbReference type="EMBL" id="KAF4977500.1"/>
    </source>
</evidence>
<evidence type="ECO:0000313" key="4">
    <source>
        <dbReference type="Proteomes" id="UP000635477"/>
    </source>
</evidence>
<dbReference type="AlphaFoldDB" id="A0A8H4XJY4"/>
<dbReference type="GO" id="GO:0005524">
    <property type="term" value="F:ATP binding"/>
    <property type="evidence" value="ECO:0007669"/>
    <property type="project" value="InterPro"/>
</dbReference>
<reference evidence="3" key="2">
    <citation type="submission" date="2020-05" db="EMBL/GenBank/DDBJ databases">
        <authorList>
            <person name="Kim H.-S."/>
            <person name="Proctor R.H."/>
            <person name="Brown D.W."/>
        </authorList>
    </citation>
    <scope>NUCLEOTIDE SEQUENCE</scope>
    <source>
        <strain evidence="3">NRRL 22465</strain>
    </source>
</reference>
<sequence length="472" mass="53840">MDSDLESIVSSEFNSLHGSSGEPEEPVFELLKEIGEDIWIAVRQGDPRGEQFLASPDPYARELVGQKASKSRQHHEEASALHQLLYQYNQAYTIRQILNHENLISLVGSLEYRAFNKTQDRDSDESNSVRFLVWDFCDAANLSALFREHYREDPSHYLPESLCWHVLRSLTRAVTYLHDGKRLYFDAQLPPGFAKEWVCVDQDWLPILHRGIEPKHIYFQHPRGTELYGQCKLGDFRNVAVTCHAVNAMGDSLSAEDRVSTGMALATRKGNKPLVNSRHNFEKDPETIPEGDRPYTLSDEMWSIGAVIFTMMTGDAPTYCCNECRCSHVYVCESGGCLEVDATAKGCDCLLGGCSHVSQGSCGDDMTLWTPCPPEHNCPEPNINIHSHLARARYTKMLRKIIGDLLYHDPHRHQNPWVRMVDFAQVVEEAYQEWKTETEEGKDYVDIDDDMAVRWRMARDWDVPSYAGDDDE</sequence>
<dbReference type="PANTHER" id="PTHR44305">
    <property type="entry name" value="SI:DKEY-192D15.2-RELATED"/>
    <property type="match status" value="1"/>
</dbReference>
<dbReference type="EMBL" id="JABEYC010000433">
    <property type="protein sequence ID" value="KAF4977500.1"/>
    <property type="molecule type" value="Genomic_DNA"/>
</dbReference>
<feature type="compositionally biased region" description="Basic and acidic residues" evidence="1">
    <location>
        <begin position="279"/>
        <end position="293"/>
    </location>
</feature>
<protein>
    <recommendedName>
        <fullName evidence="2">Protein kinase domain-containing protein</fullName>
    </recommendedName>
</protein>
<feature type="region of interest" description="Disordered" evidence="1">
    <location>
        <begin position="1"/>
        <end position="24"/>
    </location>
</feature>
<comment type="caution">
    <text evidence="3">The sequence shown here is derived from an EMBL/GenBank/DDBJ whole genome shotgun (WGS) entry which is preliminary data.</text>
</comment>
<dbReference type="InterPro" id="IPR053083">
    <property type="entry name" value="TF_kinase-domain_protein"/>
</dbReference>
<accession>A0A8H4XJY4</accession>
<feature type="domain" description="Protein kinase" evidence="2">
    <location>
        <begin position="28"/>
        <end position="427"/>
    </location>
</feature>
<dbReference type="Proteomes" id="UP000635477">
    <property type="component" value="Unassembled WGS sequence"/>
</dbReference>
<dbReference type="OrthoDB" id="4062651at2759"/>
<dbReference type="InterPro" id="IPR011009">
    <property type="entry name" value="Kinase-like_dom_sf"/>
</dbReference>
<dbReference type="SUPFAM" id="SSF56112">
    <property type="entry name" value="Protein kinase-like (PK-like)"/>
    <property type="match status" value="1"/>
</dbReference>
<dbReference type="GO" id="GO:0004672">
    <property type="term" value="F:protein kinase activity"/>
    <property type="evidence" value="ECO:0007669"/>
    <property type="project" value="InterPro"/>
</dbReference>
<dbReference type="PANTHER" id="PTHR44305:SF24">
    <property type="entry name" value="TYROSINE-PROTEIN KINASE C03B1.5-RELATED"/>
    <property type="match status" value="1"/>
</dbReference>
<keyword evidence="4" id="KW-1185">Reference proteome</keyword>